<comment type="caution">
    <text evidence="2">The sequence shown here is derived from an EMBL/GenBank/DDBJ whole genome shotgun (WGS) entry which is preliminary data.</text>
</comment>
<evidence type="ECO:0000256" key="1">
    <source>
        <dbReference type="SAM" id="Phobius"/>
    </source>
</evidence>
<protein>
    <recommendedName>
        <fullName evidence="4">DUF4190 domain-containing protein</fullName>
    </recommendedName>
</protein>
<evidence type="ECO:0008006" key="4">
    <source>
        <dbReference type="Google" id="ProtNLM"/>
    </source>
</evidence>
<dbReference type="EMBL" id="JAHEWS010000013">
    <property type="protein sequence ID" value="MBT1588184.1"/>
    <property type="molecule type" value="Genomic_DNA"/>
</dbReference>
<feature type="transmembrane region" description="Helical" evidence="1">
    <location>
        <begin position="42"/>
        <end position="67"/>
    </location>
</feature>
<accession>A0ABS5VFB6</accession>
<proteinExistence type="predicted"/>
<gene>
    <name evidence="2" type="ORF">KK097_10205</name>
</gene>
<evidence type="ECO:0000313" key="2">
    <source>
        <dbReference type="EMBL" id="MBT1588184.1"/>
    </source>
</evidence>
<dbReference type="Proteomes" id="UP001519641">
    <property type="component" value="Unassembled WGS sequence"/>
</dbReference>
<keyword evidence="1" id="KW-0812">Transmembrane</keyword>
<keyword evidence="1" id="KW-0472">Membrane</keyword>
<keyword evidence="1" id="KW-1133">Transmembrane helix</keyword>
<reference evidence="2 3" key="1">
    <citation type="submission" date="2021-05" db="EMBL/GenBank/DDBJ databases">
        <title>Whole genome sequence of Curtobacterium flaccumfaciens pv. flaccumfaciens strain CFBP 8819.</title>
        <authorList>
            <person name="Osdaghi E."/>
            <person name="Taghouti G."/>
            <person name="Portier P."/>
            <person name="Fazliarab A."/>
            <person name="Taghavi S.M."/>
            <person name="Briand M."/>
            <person name="Le-Saux M."/>
            <person name="Jacques M.-A."/>
        </authorList>
    </citation>
    <scope>NUCLEOTIDE SEQUENCE [LARGE SCALE GENOMIC DNA]</scope>
    <source>
        <strain evidence="2 3">CFBP 8819</strain>
    </source>
</reference>
<sequence length="115" mass="12075">MTNPPHGNNPQYQPHPPTQAFPQHVVVGYQPGPPKGLSVTSMVLGLVSIVLGFTFLVPVVGFVLGIIGIRREPAGRGTAITGLVLNGLFVIGWALVIIFVFVIGIGAATTSSYQQ</sequence>
<organism evidence="2 3">
    <name type="scientific">Curtobacterium aurantiacum</name>
    <dbReference type="NCBI Taxonomy" id="3236919"/>
    <lineage>
        <taxon>Bacteria</taxon>
        <taxon>Bacillati</taxon>
        <taxon>Actinomycetota</taxon>
        <taxon>Actinomycetes</taxon>
        <taxon>Micrococcales</taxon>
        <taxon>Microbacteriaceae</taxon>
        <taxon>Curtobacterium</taxon>
    </lineage>
</organism>
<keyword evidence="3" id="KW-1185">Reference proteome</keyword>
<feature type="transmembrane region" description="Helical" evidence="1">
    <location>
        <begin position="79"/>
        <end position="108"/>
    </location>
</feature>
<evidence type="ECO:0000313" key="3">
    <source>
        <dbReference type="Proteomes" id="UP001519641"/>
    </source>
</evidence>
<name>A0ABS5VFB6_9MICO</name>
<dbReference type="RefSeq" id="WP_214530100.1">
    <property type="nucleotide sequence ID" value="NZ_JAHEWO010000014.1"/>
</dbReference>